<dbReference type="RefSeq" id="WP_012918326.1">
    <property type="nucleotide sequence ID" value="NC_013729.1"/>
</dbReference>
<dbReference type="KEGG" id="kfl:Kfla_0649"/>
<accession>D2PXC2</accession>
<dbReference type="HOGENOM" id="CLU_120488_0_0_11"/>
<reference evidence="1 2" key="2">
    <citation type="journal article" date="2010" name="Stand. Genomic Sci.">
        <title>Complete genome sequence of Kribbella flavida type strain (IFO 14399).</title>
        <authorList>
            <person name="Pukall R."/>
            <person name="Lapidus A."/>
            <person name="Glavina Del Rio T."/>
            <person name="Copeland A."/>
            <person name="Tice H."/>
            <person name="Cheng J.-F."/>
            <person name="Lucas S."/>
            <person name="Chen F."/>
            <person name="Nolan M."/>
            <person name="LaButti K."/>
            <person name="Pati A."/>
            <person name="Ivanova N."/>
            <person name="Mavrommatis K."/>
            <person name="Mikhailova N."/>
            <person name="Pitluck S."/>
            <person name="Bruce D."/>
            <person name="Goodwin L."/>
            <person name="Land M."/>
            <person name="Hauser L."/>
            <person name="Chang Y.-J."/>
            <person name="Jeffries C.D."/>
            <person name="Chen A."/>
            <person name="Palaniappan K."/>
            <person name="Chain P."/>
            <person name="Rohde M."/>
            <person name="Goeker M."/>
            <person name="Bristow J."/>
            <person name="Eisen J.A."/>
            <person name="Markowitz V."/>
            <person name="Hugenholtz P."/>
            <person name="Kyrpides N.C."/>
            <person name="Klenk H.-P."/>
            <person name="Brettin T."/>
        </authorList>
    </citation>
    <scope>NUCLEOTIDE SEQUENCE [LARGE SCALE GENOMIC DNA]</scope>
    <source>
        <strain evidence="2">DSM 17836 / JCM 10339 / NBRC 14399</strain>
    </source>
</reference>
<dbReference type="AlphaFoldDB" id="D2PXC2"/>
<sequence length="151" mass="17086">MIRHVAAGFFRRTDAERRDQELAWNRSDQAFFAAGACHILAWTFLETYPDAGFHLVDLRKVGEKDAFHVVASNGTDAFDHAGWTSLDELVRMSEEFEGVPIETLPVTEDSLHSYCQSHWCRPPEGYWSDPIPRAQAYLKQFPAAGSTAVLR</sequence>
<gene>
    <name evidence="1" type="ordered locus">Kfla_0649</name>
</gene>
<name>D2PXC2_KRIFD</name>
<dbReference type="OrthoDB" id="65593at2"/>
<dbReference type="eggNOG" id="ENOG5033I0E">
    <property type="taxonomic scope" value="Bacteria"/>
</dbReference>
<dbReference type="EMBL" id="CP001736">
    <property type="protein sequence ID" value="ADB29770.1"/>
    <property type="molecule type" value="Genomic_DNA"/>
</dbReference>
<protein>
    <submittedName>
        <fullName evidence="1">Uncharacterized protein</fullName>
    </submittedName>
</protein>
<dbReference type="Proteomes" id="UP000007967">
    <property type="component" value="Chromosome"/>
</dbReference>
<proteinExistence type="predicted"/>
<evidence type="ECO:0000313" key="1">
    <source>
        <dbReference type="EMBL" id="ADB29770.1"/>
    </source>
</evidence>
<keyword evidence="2" id="KW-1185">Reference proteome</keyword>
<reference evidence="2" key="1">
    <citation type="submission" date="2009-09" db="EMBL/GenBank/DDBJ databases">
        <title>The complete genome of Kribbella flavida DSM 17836.</title>
        <authorList>
            <consortium name="US DOE Joint Genome Institute (JGI-PGF)"/>
            <person name="Lucas S."/>
            <person name="Copeland A."/>
            <person name="Lapidus A."/>
            <person name="Glavina del Rio T."/>
            <person name="Dalin E."/>
            <person name="Tice H."/>
            <person name="Bruce D."/>
            <person name="Goodwin L."/>
            <person name="Pitluck S."/>
            <person name="Kyrpides N."/>
            <person name="Mavromatis K."/>
            <person name="Ivanova N."/>
            <person name="Saunders E."/>
            <person name="Brettin T."/>
            <person name="Detter J.C."/>
            <person name="Han C."/>
            <person name="Larimer F."/>
            <person name="Land M."/>
            <person name="Hauser L."/>
            <person name="Markowitz V."/>
            <person name="Cheng J.-F."/>
            <person name="Hugenholtz P."/>
            <person name="Woyke T."/>
            <person name="Wu D."/>
            <person name="Pukall R."/>
            <person name="Klenk H.-P."/>
            <person name="Eisen J.A."/>
        </authorList>
    </citation>
    <scope>NUCLEOTIDE SEQUENCE [LARGE SCALE GENOMIC DNA]</scope>
    <source>
        <strain evidence="2">DSM 17836 / JCM 10339 / NBRC 14399</strain>
    </source>
</reference>
<evidence type="ECO:0000313" key="2">
    <source>
        <dbReference type="Proteomes" id="UP000007967"/>
    </source>
</evidence>
<organism evidence="1 2">
    <name type="scientific">Kribbella flavida (strain DSM 17836 / JCM 10339 / NBRC 14399)</name>
    <dbReference type="NCBI Taxonomy" id="479435"/>
    <lineage>
        <taxon>Bacteria</taxon>
        <taxon>Bacillati</taxon>
        <taxon>Actinomycetota</taxon>
        <taxon>Actinomycetes</taxon>
        <taxon>Propionibacteriales</taxon>
        <taxon>Kribbellaceae</taxon>
        <taxon>Kribbella</taxon>
    </lineage>
</organism>